<dbReference type="Pfam" id="PF16917">
    <property type="entry name" value="BPL_LplA_LipB_2"/>
    <property type="match status" value="1"/>
</dbReference>
<evidence type="ECO:0000313" key="4">
    <source>
        <dbReference type="Proteomes" id="UP000436016"/>
    </source>
</evidence>
<dbReference type="Proteomes" id="UP000436016">
    <property type="component" value="Unassembled WGS sequence"/>
</dbReference>
<comment type="caution">
    <text evidence="3">The sequence shown here is derived from an EMBL/GenBank/DDBJ whole genome shotgun (WGS) entry which is preliminary data.</text>
</comment>
<name>A0A6B0TXL5_9RHOB</name>
<gene>
    <name evidence="3" type="ORF">GSH16_13420</name>
</gene>
<dbReference type="InterPro" id="IPR004143">
    <property type="entry name" value="BPL_LPL_catalytic"/>
</dbReference>
<dbReference type="InterPro" id="IPR045864">
    <property type="entry name" value="aa-tRNA-synth_II/BPL/LPL"/>
</dbReference>
<reference evidence="3 4" key="1">
    <citation type="submission" date="2019-12" db="EMBL/GenBank/DDBJ databases">
        <title>Strain KN286 was isolated from seawater, which was collected from Caroline Seamount in the tropical western Pacific.</title>
        <authorList>
            <person name="Wang Q."/>
        </authorList>
    </citation>
    <scope>NUCLEOTIDE SEQUENCE [LARGE SCALE GENOMIC DNA]</scope>
    <source>
        <strain evidence="3 4">KN286</strain>
    </source>
</reference>
<organism evidence="3 4">
    <name type="scientific">Oceanomicrobium pacificus</name>
    <dbReference type="NCBI Taxonomy" id="2692916"/>
    <lineage>
        <taxon>Bacteria</taxon>
        <taxon>Pseudomonadati</taxon>
        <taxon>Pseudomonadota</taxon>
        <taxon>Alphaproteobacteria</taxon>
        <taxon>Rhodobacterales</taxon>
        <taxon>Paracoccaceae</taxon>
        <taxon>Oceanomicrobium</taxon>
    </lineage>
</organism>
<dbReference type="RefSeq" id="WP_160855952.1">
    <property type="nucleotide sequence ID" value="NZ_WUWG01000006.1"/>
</dbReference>
<dbReference type="EMBL" id="WUWG01000006">
    <property type="protein sequence ID" value="MXU66445.1"/>
    <property type="molecule type" value="Genomic_DNA"/>
</dbReference>
<feature type="compositionally biased region" description="Gly residues" evidence="1">
    <location>
        <begin position="1"/>
        <end position="13"/>
    </location>
</feature>
<proteinExistence type="predicted"/>
<feature type="domain" description="BPL/LPL catalytic" evidence="2">
    <location>
        <begin position="17"/>
        <end position="196"/>
    </location>
</feature>
<sequence length="261" mass="27013">MDMRGRGGAGLGGRLDLPPLLRDAPADGDPVAQAVRAARDGTEAGLICHRLSPARLQAALVLVPETTLDAAAAMLPLGQVALAEAIGQLGPSELAVQLGWAGGIHVNGAACGRLALLSDSDDPAAEPLWLVLALDLPLAPSPGGPEPGAAPEVTTLSAEGAPLDARALLEAWARHVLVWIHLWSEDGMKALHETWRSRAWPGDMPDAETDRPAGLPPHFPDGTPVSGKLTGHDAGLGLLLRQDDGRHLSLPLCALVERPAP</sequence>
<accession>A0A6B0TXL5</accession>
<feature type="compositionally biased region" description="Low complexity" evidence="1">
    <location>
        <begin position="14"/>
        <end position="23"/>
    </location>
</feature>
<evidence type="ECO:0000313" key="3">
    <source>
        <dbReference type="EMBL" id="MXU66445.1"/>
    </source>
</evidence>
<feature type="region of interest" description="Disordered" evidence="1">
    <location>
        <begin position="1"/>
        <end position="23"/>
    </location>
</feature>
<evidence type="ECO:0000256" key="1">
    <source>
        <dbReference type="SAM" id="MobiDB-lite"/>
    </source>
</evidence>
<dbReference type="Gene3D" id="3.30.930.10">
    <property type="entry name" value="Bira Bifunctional Protein, Domain 2"/>
    <property type="match status" value="1"/>
</dbReference>
<evidence type="ECO:0000259" key="2">
    <source>
        <dbReference type="Pfam" id="PF16917"/>
    </source>
</evidence>
<dbReference type="AlphaFoldDB" id="A0A6B0TXL5"/>
<protein>
    <recommendedName>
        <fullName evidence="2">BPL/LPL catalytic domain-containing protein</fullName>
    </recommendedName>
</protein>
<keyword evidence="4" id="KW-1185">Reference proteome</keyword>